<sequence>MLGLDALMTTVLKTCYTRNDISRRLRLLRDYLEQNYFTENRMDMTKFLVMRRATTDDIDAFIGWGDDFFKSFTRKTAYALIDNMTEKVKTLQVASLYIPYEPVPAEINKIGSWFRGNIGPTVILDIHADPTLLGGCAVVWKGTYRDYSLRYYMLKKRQEIVRVIEEYVSSFYKVAN</sequence>
<gene>
    <name evidence="1" type="ORF">A2Z33_04335</name>
</gene>
<evidence type="ECO:0000313" key="2">
    <source>
        <dbReference type="Proteomes" id="UP000178448"/>
    </source>
</evidence>
<accession>A0A1F5YWA7</accession>
<organism evidence="1 2">
    <name type="scientific">Candidatus Gottesmanbacteria bacterium RBG_16_52_11</name>
    <dbReference type="NCBI Taxonomy" id="1798374"/>
    <lineage>
        <taxon>Bacteria</taxon>
        <taxon>Candidatus Gottesmaniibacteriota</taxon>
    </lineage>
</organism>
<comment type="caution">
    <text evidence="1">The sequence shown here is derived from an EMBL/GenBank/DDBJ whole genome shotgun (WGS) entry which is preliminary data.</text>
</comment>
<protein>
    <recommendedName>
        <fullName evidence="3">F-type ATPase subunit delta</fullName>
    </recommendedName>
</protein>
<evidence type="ECO:0000313" key="1">
    <source>
        <dbReference type="EMBL" id="OGG04374.1"/>
    </source>
</evidence>
<dbReference type="Proteomes" id="UP000178448">
    <property type="component" value="Unassembled WGS sequence"/>
</dbReference>
<dbReference type="STRING" id="1798374.A2Z33_04335"/>
<dbReference type="EMBL" id="MFJD01000003">
    <property type="protein sequence ID" value="OGG04374.1"/>
    <property type="molecule type" value="Genomic_DNA"/>
</dbReference>
<evidence type="ECO:0008006" key="3">
    <source>
        <dbReference type="Google" id="ProtNLM"/>
    </source>
</evidence>
<proteinExistence type="predicted"/>
<name>A0A1F5YWA7_9BACT</name>
<dbReference type="AlphaFoldDB" id="A0A1F5YWA7"/>
<reference evidence="1 2" key="1">
    <citation type="journal article" date="2016" name="Nat. Commun.">
        <title>Thousands of microbial genomes shed light on interconnected biogeochemical processes in an aquifer system.</title>
        <authorList>
            <person name="Anantharaman K."/>
            <person name="Brown C.T."/>
            <person name="Hug L.A."/>
            <person name="Sharon I."/>
            <person name="Castelle C.J."/>
            <person name="Probst A.J."/>
            <person name="Thomas B.C."/>
            <person name="Singh A."/>
            <person name="Wilkins M.J."/>
            <person name="Karaoz U."/>
            <person name="Brodie E.L."/>
            <person name="Williams K.H."/>
            <person name="Hubbard S.S."/>
            <person name="Banfield J.F."/>
        </authorList>
    </citation>
    <scope>NUCLEOTIDE SEQUENCE [LARGE SCALE GENOMIC DNA]</scope>
</reference>